<dbReference type="HOGENOM" id="CLU_1319168_0_0_3"/>
<dbReference type="PANTHER" id="PTHR19271">
    <property type="entry name" value="CYTOCHROME B"/>
    <property type="match status" value="1"/>
</dbReference>
<dbReference type="GO" id="GO:0015979">
    <property type="term" value="P:photosynthesis"/>
    <property type="evidence" value="ECO:0007669"/>
    <property type="project" value="UniProtKB-KW"/>
</dbReference>
<reference evidence="4 5" key="1">
    <citation type="journal article" date="2008" name="Proc. Natl. Acad. Sci. U.S.A.">
        <title>Niche adaptation and genome expansion in the chlorophyll d-producing cyanobacterium Acaryochloris marina.</title>
        <authorList>
            <person name="Swingley W.D."/>
            <person name="Chen M."/>
            <person name="Cheung P.C."/>
            <person name="Conrad A.L."/>
            <person name="Dejesa L.C."/>
            <person name="Hao J."/>
            <person name="Honchak B.M."/>
            <person name="Karbach L.E."/>
            <person name="Kurdoglu A."/>
            <person name="Lahiri S."/>
            <person name="Mastrian S.D."/>
            <person name="Miyashita H."/>
            <person name="Page L."/>
            <person name="Ramakrishna P."/>
            <person name="Satoh S."/>
            <person name="Sattley W.M."/>
            <person name="Shimada Y."/>
            <person name="Taylor H.L."/>
            <person name="Tomo T."/>
            <person name="Tsuchiya T."/>
            <person name="Wang Z.T."/>
            <person name="Raymond J."/>
            <person name="Mimuro M."/>
            <person name="Blankenship R.E."/>
            <person name="Touchman J.W."/>
        </authorList>
    </citation>
    <scope>NUCLEOTIDE SEQUENCE [LARGE SCALE GENOMIC DNA]</scope>
    <source>
        <strain evidence="5">MBIC 11017</strain>
    </source>
</reference>
<dbReference type="Proteomes" id="UP000000268">
    <property type="component" value="Chromosome"/>
</dbReference>
<dbReference type="InterPro" id="IPR027387">
    <property type="entry name" value="Cytb/b6-like_sf"/>
</dbReference>
<dbReference type="STRING" id="329726.AM1_6000"/>
<keyword evidence="2" id="KW-1133">Transmembrane helix</keyword>
<gene>
    <name evidence="4" type="ordered locus">AM1_6000</name>
</gene>
<organism evidence="4 5">
    <name type="scientific">Acaryochloris marina (strain MBIC 11017)</name>
    <dbReference type="NCBI Taxonomy" id="329726"/>
    <lineage>
        <taxon>Bacteria</taxon>
        <taxon>Bacillati</taxon>
        <taxon>Cyanobacteriota</taxon>
        <taxon>Cyanophyceae</taxon>
        <taxon>Acaryochloridales</taxon>
        <taxon>Acaryochloridaceae</taxon>
        <taxon>Acaryochloris</taxon>
    </lineage>
</organism>
<dbReference type="GO" id="GO:0016491">
    <property type="term" value="F:oxidoreductase activity"/>
    <property type="evidence" value="ECO:0007669"/>
    <property type="project" value="InterPro"/>
</dbReference>
<evidence type="ECO:0000256" key="1">
    <source>
        <dbReference type="ARBA" id="ARBA00022531"/>
    </source>
</evidence>
<dbReference type="eggNOG" id="COG1290">
    <property type="taxonomic scope" value="Bacteria"/>
</dbReference>
<name>B0C2P4_ACAM1</name>
<dbReference type="AlphaFoldDB" id="B0C2P4"/>
<sequence length="220" mass="24003">MGQTENVTQSLQINRTYFILQRIATLLAVAELTLCGLAALTGVMLAFYYQPTAIGAHASLYAIAYHITNGNLILSLHNIAGNGLIVLALVQIVVMFLGRQFMRSWLTAWISGICLALATIGLSWTAIILNWDQIGFWRFKIELNIIGSLPAGSFLREVLAGGSAINTLTLQHMYTLHSYVLAIAALLLSIIHLAAHIFQEKSWAQIAPGSWCSSEDTSTV</sequence>
<evidence type="ECO:0000313" key="4">
    <source>
        <dbReference type="EMBL" id="ABW30932.1"/>
    </source>
</evidence>
<feature type="transmembrane region" description="Helical" evidence="2">
    <location>
        <begin position="105"/>
        <end position="129"/>
    </location>
</feature>
<dbReference type="GO" id="GO:0016020">
    <property type="term" value="C:membrane"/>
    <property type="evidence" value="ECO:0007669"/>
    <property type="project" value="InterPro"/>
</dbReference>
<dbReference type="Gene3D" id="1.20.810.10">
    <property type="entry name" value="Cytochrome Bc1 Complex, Chain C"/>
    <property type="match status" value="1"/>
</dbReference>
<proteinExistence type="predicted"/>
<dbReference type="GO" id="GO:0009055">
    <property type="term" value="F:electron transfer activity"/>
    <property type="evidence" value="ECO:0007669"/>
    <property type="project" value="InterPro"/>
</dbReference>
<keyword evidence="1" id="KW-0602">Photosynthesis</keyword>
<evidence type="ECO:0000259" key="3">
    <source>
        <dbReference type="PROSITE" id="PS51002"/>
    </source>
</evidence>
<evidence type="ECO:0000256" key="2">
    <source>
        <dbReference type="SAM" id="Phobius"/>
    </source>
</evidence>
<feature type="transmembrane region" description="Helical" evidence="2">
    <location>
        <begin position="23"/>
        <end position="49"/>
    </location>
</feature>
<dbReference type="InterPro" id="IPR016174">
    <property type="entry name" value="Di-haem_cyt_TM"/>
</dbReference>
<accession>B0C2P4</accession>
<dbReference type="PROSITE" id="PS51002">
    <property type="entry name" value="CYTB_NTER"/>
    <property type="match status" value="1"/>
</dbReference>
<keyword evidence="2" id="KW-0812">Transmembrane</keyword>
<dbReference type="EMBL" id="CP000828">
    <property type="protein sequence ID" value="ABW30932.1"/>
    <property type="molecule type" value="Genomic_DNA"/>
</dbReference>
<dbReference type="GO" id="GO:0022904">
    <property type="term" value="P:respiratory electron transport chain"/>
    <property type="evidence" value="ECO:0007669"/>
    <property type="project" value="InterPro"/>
</dbReference>
<dbReference type="Pfam" id="PF00033">
    <property type="entry name" value="Cytochrome_B"/>
    <property type="match status" value="1"/>
</dbReference>
<keyword evidence="2" id="KW-0472">Membrane</keyword>
<protein>
    <submittedName>
        <fullName evidence="4">Cytochrome b6-like protein</fullName>
    </submittedName>
</protein>
<feature type="domain" description="Cytochrome b/b6 N-terminal region profile" evidence="3">
    <location>
        <begin position="1"/>
        <end position="209"/>
    </location>
</feature>
<evidence type="ECO:0000313" key="5">
    <source>
        <dbReference type="Proteomes" id="UP000000268"/>
    </source>
</evidence>
<feature type="transmembrane region" description="Helical" evidence="2">
    <location>
        <begin position="79"/>
        <end position="98"/>
    </location>
</feature>
<feature type="transmembrane region" description="Helical" evidence="2">
    <location>
        <begin position="176"/>
        <end position="198"/>
    </location>
</feature>
<dbReference type="KEGG" id="amr:AM1_6000"/>
<dbReference type="PANTHER" id="PTHR19271:SF16">
    <property type="entry name" value="CYTOCHROME B"/>
    <property type="match status" value="1"/>
</dbReference>
<dbReference type="InterPro" id="IPR005797">
    <property type="entry name" value="Cyt_b/b6_N"/>
</dbReference>
<keyword evidence="5" id="KW-1185">Reference proteome</keyword>
<dbReference type="SUPFAM" id="SSF81342">
    <property type="entry name" value="Transmembrane di-heme cytochromes"/>
    <property type="match status" value="1"/>
</dbReference>